<dbReference type="AlphaFoldDB" id="A0A852TB18"/>
<dbReference type="Pfam" id="PF01814">
    <property type="entry name" value="Hemerythrin"/>
    <property type="match status" value="1"/>
</dbReference>
<reference evidence="3" key="2">
    <citation type="submission" date="2020-08" db="EMBL/GenBank/DDBJ databases">
        <title>The Agave Microbiome: Exploring the role of microbial communities in plant adaptations to desert environments.</title>
        <authorList>
            <person name="Partida-Martinez L.P."/>
        </authorList>
    </citation>
    <scope>NUCLEOTIDE SEQUENCE [LARGE SCALE GENOMIC DNA]</scope>
    <source>
        <strain evidence="3">AT2.8</strain>
    </source>
</reference>
<gene>
    <name evidence="2" type="ORF">F4694_002154</name>
</gene>
<evidence type="ECO:0000313" key="3">
    <source>
        <dbReference type="Proteomes" id="UP000548423"/>
    </source>
</evidence>
<dbReference type="EMBL" id="JACCBX010000004">
    <property type="protein sequence ID" value="NYE05401.1"/>
    <property type="molecule type" value="Genomic_DNA"/>
</dbReference>
<dbReference type="Proteomes" id="UP000548423">
    <property type="component" value="Unassembled WGS sequence"/>
</dbReference>
<feature type="domain" description="Hemerythrin-like" evidence="1">
    <location>
        <begin position="15"/>
        <end position="148"/>
    </location>
</feature>
<sequence>MSSFGGMSPVNLSKGLHQLKSEHPSLLAQLEGLYDLTQQIEAGYDEEKFVRLISKVKEFKAALDPHSEREEGVLFPMMGVYIGTTSGPIAVMEYEHDQAKANIHEFLKNANSFQADDEKKNLAALIKSAYLILTEHFAKEENVLFPMAERMLSDDEKEELYQKIQEIK</sequence>
<dbReference type="PANTHER" id="PTHR39966:SF1">
    <property type="entry name" value="HEMERYTHRIN-LIKE DOMAIN-CONTAINING PROTEIN"/>
    <property type="match status" value="1"/>
</dbReference>
<dbReference type="GO" id="GO:0005886">
    <property type="term" value="C:plasma membrane"/>
    <property type="evidence" value="ECO:0007669"/>
    <property type="project" value="TreeGrafter"/>
</dbReference>
<dbReference type="InterPro" id="IPR012312">
    <property type="entry name" value="Hemerythrin-like"/>
</dbReference>
<dbReference type="PANTHER" id="PTHR39966">
    <property type="entry name" value="BLL2471 PROTEIN-RELATED"/>
    <property type="match status" value="1"/>
</dbReference>
<protein>
    <submittedName>
        <fullName evidence="2">Hemerythrin-like domain-containing protein</fullName>
    </submittedName>
</protein>
<dbReference type="Gene3D" id="1.20.120.520">
    <property type="entry name" value="nmb1532 protein domain like"/>
    <property type="match status" value="1"/>
</dbReference>
<evidence type="ECO:0000259" key="1">
    <source>
        <dbReference type="Pfam" id="PF01814"/>
    </source>
</evidence>
<proteinExistence type="predicted"/>
<reference evidence="3" key="1">
    <citation type="submission" date="2020-07" db="EMBL/GenBank/DDBJ databases">
        <authorList>
            <person name="Partida-Martinez L."/>
            <person name="Huntemann M."/>
            <person name="Clum A."/>
            <person name="Wang J."/>
            <person name="Palaniappan K."/>
            <person name="Ritter S."/>
            <person name="Chen I.-M."/>
            <person name="Stamatis D."/>
            <person name="Reddy T."/>
            <person name="O'Malley R."/>
            <person name="Daum C."/>
            <person name="Shapiro N."/>
            <person name="Ivanova N."/>
            <person name="Kyrpides N."/>
            <person name="Woyke T."/>
        </authorList>
    </citation>
    <scope>NUCLEOTIDE SEQUENCE [LARGE SCALE GENOMIC DNA]</scope>
    <source>
        <strain evidence="3">AT2.8</strain>
    </source>
</reference>
<comment type="caution">
    <text evidence="2">The sequence shown here is derived from an EMBL/GenBank/DDBJ whole genome shotgun (WGS) entry which is preliminary data.</text>
</comment>
<dbReference type="CDD" id="cd12108">
    <property type="entry name" value="Hr-like"/>
    <property type="match status" value="1"/>
</dbReference>
<evidence type="ECO:0000313" key="2">
    <source>
        <dbReference type="EMBL" id="NYE05401.1"/>
    </source>
</evidence>
<organism evidence="2 3">
    <name type="scientific">Neobacillus niacini</name>
    <dbReference type="NCBI Taxonomy" id="86668"/>
    <lineage>
        <taxon>Bacteria</taxon>
        <taxon>Bacillati</taxon>
        <taxon>Bacillota</taxon>
        <taxon>Bacilli</taxon>
        <taxon>Bacillales</taxon>
        <taxon>Bacillaceae</taxon>
        <taxon>Neobacillus</taxon>
    </lineage>
</organism>
<name>A0A852TB18_9BACI</name>
<accession>A0A852TB18</accession>